<dbReference type="Pfam" id="PF00072">
    <property type="entry name" value="Response_reg"/>
    <property type="match status" value="1"/>
</dbReference>
<protein>
    <submittedName>
        <fullName evidence="7">Response regulator</fullName>
    </submittedName>
</protein>
<proteinExistence type="predicted"/>
<dbReference type="SMART" id="SM00448">
    <property type="entry name" value="REC"/>
    <property type="match status" value="1"/>
</dbReference>
<evidence type="ECO:0000259" key="5">
    <source>
        <dbReference type="PROSITE" id="PS01124"/>
    </source>
</evidence>
<dbReference type="InterPro" id="IPR009057">
    <property type="entry name" value="Homeodomain-like_sf"/>
</dbReference>
<dbReference type="Proteomes" id="UP001597120">
    <property type="component" value="Unassembled WGS sequence"/>
</dbReference>
<dbReference type="InterPro" id="IPR020449">
    <property type="entry name" value="Tscrpt_reg_AraC-type_HTH"/>
</dbReference>
<feature type="domain" description="Response regulatory" evidence="6">
    <location>
        <begin position="3"/>
        <end position="120"/>
    </location>
</feature>
<dbReference type="PANTHER" id="PTHR43280">
    <property type="entry name" value="ARAC-FAMILY TRANSCRIPTIONAL REGULATOR"/>
    <property type="match status" value="1"/>
</dbReference>
<dbReference type="RefSeq" id="WP_379288866.1">
    <property type="nucleotide sequence ID" value="NZ_JBHTIU010000042.1"/>
</dbReference>
<comment type="caution">
    <text evidence="7">The sequence shown here is derived from an EMBL/GenBank/DDBJ whole genome shotgun (WGS) entry which is preliminary data.</text>
</comment>
<keyword evidence="1" id="KW-0805">Transcription regulation</keyword>
<keyword evidence="2" id="KW-0238">DNA-binding</keyword>
<keyword evidence="3" id="KW-0804">Transcription</keyword>
<dbReference type="PANTHER" id="PTHR43280:SF2">
    <property type="entry name" value="HTH-TYPE TRANSCRIPTIONAL REGULATOR EXSA"/>
    <property type="match status" value="1"/>
</dbReference>
<name>A0ABW3D9U5_9BACL</name>
<evidence type="ECO:0000313" key="7">
    <source>
        <dbReference type="EMBL" id="MFD0870263.1"/>
    </source>
</evidence>
<dbReference type="CDD" id="cd17536">
    <property type="entry name" value="REC_YesN-like"/>
    <property type="match status" value="1"/>
</dbReference>
<dbReference type="PROSITE" id="PS00041">
    <property type="entry name" value="HTH_ARAC_FAMILY_1"/>
    <property type="match status" value="1"/>
</dbReference>
<dbReference type="SUPFAM" id="SSF52172">
    <property type="entry name" value="CheY-like"/>
    <property type="match status" value="1"/>
</dbReference>
<dbReference type="InterPro" id="IPR011006">
    <property type="entry name" value="CheY-like_superfamily"/>
</dbReference>
<keyword evidence="4" id="KW-0597">Phosphoprotein</keyword>
<sequence length="281" mass="32020">MYKAMLVDDEKWILESLKGTVDWTEIGFEIVGVAANGIEGYERITELRPDVAFIDIRMPGMNGIELIGKLKAAEVATKFIIASGYAEFEYAKQAMSYGAVGYCLKPFKEEDIMEALLTVKNSIAKERQALRHELERLRDQGDMTRSLDSGEIEPALDMAPGAMDVALPNAADAVDTDGKETLRLIVRHIHEHFRDNLTIQDIARQFYLHPNYLSSLFKKELQVNFTKYLTDLRMQHACKLLKTTQLAVSDIAMQSGYKEYYYFAKTFKKYTGQTPTEFRID</sequence>
<feature type="domain" description="HTH araC/xylS-type" evidence="5">
    <location>
        <begin position="183"/>
        <end position="281"/>
    </location>
</feature>
<organism evidence="7 8">
    <name type="scientific">Paenibacillus residui</name>
    <dbReference type="NCBI Taxonomy" id="629724"/>
    <lineage>
        <taxon>Bacteria</taxon>
        <taxon>Bacillati</taxon>
        <taxon>Bacillota</taxon>
        <taxon>Bacilli</taxon>
        <taxon>Bacillales</taxon>
        <taxon>Paenibacillaceae</taxon>
        <taxon>Paenibacillus</taxon>
    </lineage>
</organism>
<accession>A0ABW3D9U5</accession>
<keyword evidence="8" id="KW-1185">Reference proteome</keyword>
<dbReference type="InterPro" id="IPR001789">
    <property type="entry name" value="Sig_transdc_resp-reg_receiver"/>
</dbReference>
<dbReference type="Gene3D" id="3.40.50.2300">
    <property type="match status" value="1"/>
</dbReference>
<dbReference type="EMBL" id="JBHTIU010000042">
    <property type="protein sequence ID" value="MFD0870263.1"/>
    <property type="molecule type" value="Genomic_DNA"/>
</dbReference>
<dbReference type="PROSITE" id="PS01124">
    <property type="entry name" value="HTH_ARAC_FAMILY_2"/>
    <property type="match status" value="1"/>
</dbReference>
<reference evidence="8" key="1">
    <citation type="journal article" date="2019" name="Int. J. Syst. Evol. Microbiol.">
        <title>The Global Catalogue of Microorganisms (GCM) 10K type strain sequencing project: providing services to taxonomists for standard genome sequencing and annotation.</title>
        <authorList>
            <consortium name="The Broad Institute Genomics Platform"/>
            <consortium name="The Broad Institute Genome Sequencing Center for Infectious Disease"/>
            <person name="Wu L."/>
            <person name="Ma J."/>
        </authorList>
    </citation>
    <scope>NUCLEOTIDE SEQUENCE [LARGE SCALE GENOMIC DNA]</scope>
    <source>
        <strain evidence="8">CCUG 57263</strain>
    </source>
</reference>
<dbReference type="Pfam" id="PF12833">
    <property type="entry name" value="HTH_18"/>
    <property type="match status" value="1"/>
</dbReference>
<feature type="modified residue" description="4-aspartylphosphate" evidence="4">
    <location>
        <position position="55"/>
    </location>
</feature>
<dbReference type="PRINTS" id="PR00032">
    <property type="entry name" value="HTHARAC"/>
</dbReference>
<evidence type="ECO:0000256" key="1">
    <source>
        <dbReference type="ARBA" id="ARBA00023015"/>
    </source>
</evidence>
<dbReference type="SUPFAM" id="SSF46689">
    <property type="entry name" value="Homeodomain-like"/>
    <property type="match status" value="2"/>
</dbReference>
<dbReference type="InterPro" id="IPR018060">
    <property type="entry name" value="HTH_AraC"/>
</dbReference>
<dbReference type="PROSITE" id="PS50110">
    <property type="entry name" value="RESPONSE_REGULATORY"/>
    <property type="match status" value="1"/>
</dbReference>
<dbReference type="Gene3D" id="1.10.10.60">
    <property type="entry name" value="Homeodomain-like"/>
    <property type="match status" value="2"/>
</dbReference>
<evidence type="ECO:0000259" key="6">
    <source>
        <dbReference type="PROSITE" id="PS50110"/>
    </source>
</evidence>
<evidence type="ECO:0000313" key="8">
    <source>
        <dbReference type="Proteomes" id="UP001597120"/>
    </source>
</evidence>
<dbReference type="SMART" id="SM00342">
    <property type="entry name" value="HTH_ARAC"/>
    <property type="match status" value="1"/>
</dbReference>
<evidence type="ECO:0000256" key="4">
    <source>
        <dbReference type="PROSITE-ProRule" id="PRU00169"/>
    </source>
</evidence>
<gene>
    <name evidence="7" type="ORF">ACFQ03_13965</name>
</gene>
<evidence type="ECO:0000256" key="2">
    <source>
        <dbReference type="ARBA" id="ARBA00023125"/>
    </source>
</evidence>
<evidence type="ECO:0000256" key="3">
    <source>
        <dbReference type="ARBA" id="ARBA00023163"/>
    </source>
</evidence>
<dbReference type="InterPro" id="IPR018062">
    <property type="entry name" value="HTH_AraC-typ_CS"/>
</dbReference>